<dbReference type="SUPFAM" id="SSF53254">
    <property type="entry name" value="Phosphoglycerate mutase-like"/>
    <property type="match status" value="1"/>
</dbReference>
<dbReference type="GO" id="GO:0016791">
    <property type="term" value="F:phosphatase activity"/>
    <property type="evidence" value="ECO:0007669"/>
    <property type="project" value="TreeGrafter"/>
</dbReference>
<dbReference type="STRING" id="32264.T1KHZ1"/>
<dbReference type="Gene3D" id="3.40.50.1240">
    <property type="entry name" value="Phosphoglycerate mutase-like"/>
    <property type="match status" value="1"/>
</dbReference>
<dbReference type="EnsemblMetazoa" id="tetur11g06140.1">
    <property type="protein sequence ID" value="tetur11g06140.1"/>
    <property type="gene ID" value="tetur11g06140"/>
</dbReference>
<organism evidence="4 5">
    <name type="scientific">Tetranychus urticae</name>
    <name type="common">Two-spotted spider mite</name>
    <dbReference type="NCBI Taxonomy" id="32264"/>
    <lineage>
        <taxon>Eukaryota</taxon>
        <taxon>Metazoa</taxon>
        <taxon>Ecdysozoa</taxon>
        <taxon>Arthropoda</taxon>
        <taxon>Chelicerata</taxon>
        <taxon>Arachnida</taxon>
        <taxon>Acari</taxon>
        <taxon>Acariformes</taxon>
        <taxon>Trombidiformes</taxon>
        <taxon>Prostigmata</taxon>
        <taxon>Eleutherengona</taxon>
        <taxon>Raphignathae</taxon>
        <taxon>Tetranychoidea</taxon>
        <taxon>Tetranychidae</taxon>
        <taxon>Tetranychus</taxon>
    </lineage>
</organism>
<keyword evidence="5" id="KW-1185">Reference proteome</keyword>
<comment type="similarity">
    <text evidence="1">Belongs to the histidine acid phosphatase family.</text>
</comment>
<gene>
    <name evidence="4" type="primary">107364076</name>
</gene>
<dbReference type="OMA" id="PSWITPG"/>
<feature type="signal peptide" evidence="3">
    <location>
        <begin position="1"/>
        <end position="25"/>
    </location>
</feature>
<dbReference type="AlphaFoldDB" id="T1KHZ1"/>
<dbReference type="OrthoDB" id="10257284at2759"/>
<dbReference type="EMBL" id="CAEY01000080">
    <property type="status" value="NOT_ANNOTATED_CDS"/>
    <property type="molecule type" value="Genomic_DNA"/>
</dbReference>
<dbReference type="eggNOG" id="KOG3720">
    <property type="taxonomic scope" value="Eukaryota"/>
</dbReference>
<dbReference type="KEGG" id="tut:107364076"/>
<protein>
    <recommendedName>
        <fullName evidence="6">Acid phosphatase</fullName>
    </recommendedName>
</protein>
<keyword evidence="3" id="KW-0732">Signal</keyword>
<proteinExistence type="inferred from homology"/>
<dbReference type="Pfam" id="PF00328">
    <property type="entry name" value="His_Phos_2"/>
    <property type="match status" value="1"/>
</dbReference>
<keyword evidence="2" id="KW-1133">Transmembrane helix</keyword>
<evidence type="ECO:0000256" key="2">
    <source>
        <dbReference type="SAM" id="Phobius"/>
    </source>
</evidence>
<feature type="chain" id="PRO_5004591538" description="Acid phosphatase" evidence="3">
    <location>
        <begin position="26"/>
        <end position="439"/>
    </location>
</feature>
<dbReference type="InterPro" id="IPR000560">
    <property type="entry name" value="His_Pase_clade-2"/>
</dbReference>
<keyword evidence="2" id="KW-0812">Transmembrane</keyword>
<sequence length="439" mass="49303">MTSSRLQQFILISCSICTLISTGSSQDTSESNNDTSSTVNSSVDHITLRSVIVITNEGLATPQSTFSFIDPQLRPEFWPEGQPVLTNLGKHQLNQMGESLRRRYSSFLTDSPREVYARSADEDSNIETALVLLNGAYKAHGRWRYGNSDYLPIPVHTVPTPDDCMLSIHCNCPRRKQAWDDLLNSPEIEKYKKDFESVLKLVETKTRLTSLYSQIDYVETALLQVYQKTPVPSWITPGVTDDLKDLANEFHSMAVAYPAMLKLYVGELYDELVKKLKAATNTNNRRDTSQKPKFLVYSTFTPQMSSVAYDLADINGEIPHPATSFIIELFEAPGSSFFVKLYYWQFPISREPELVYANFTHSSSSPSTSSVPLNDLLTHLQSFTESDWKAYCGLGDSVDSGLDTLSVVLIIILCVVFASVAFTVFMIVKRSRSGYVIFK</sequence>
<evidence type="ECO:0000256" key="3">
    <source>
        <dbReference type="SAM" id="SignalP"/>
    </source>
</evidence>
<reference evidence="5" key="1">
    <citation type="submission" date="2011-08" db="EMBL/GenBank/DDBJ databases">
        <authorList>
            <person name="Rombauts S."/>
        </authorList>
    </citation>
    <scope>NUCLEOTIDE SEQUENCE</scope>
    <source>
        <strain evidence="5">London</strain>
    </source>
</reference>
<dbReference type="PANTHER" id="PTHR11567:SF171">
    <property type="entry name" value="ACID PHOSPHATASE FAMILY"/>
    <property type="match status" value="1"/>
</dbReference>
<evidence type="ECO:0000256" key="1">
    <source>
        <dbReference type="ARBA" id="ARBA00005375"/>
    </source>
</evidence>
<keyword evidence="2" id="KW-0472">Membrane</keyword>
<feature type="transmembrane region" description="Helical" evidence="2">
    <location>
        <begin position="405"/>
        <end position="428"/>
    </location>
</feature>
<dbReference type="InterPro" id="IPR050645">
    <property type="entry name" value="Histidine_acid_phosphatase"/>
</dbReference>
<evidence type="ECO:0000313" key="5">
    <source>
        <dbReference type="Proteomes" id="UP000015104"/>
    </source>
</evidence>
<accession>T1KHZ1</accession>
<dbReference type="Proteomes" id="UP000015104">
    <property type="component" value="Unassembled WGS sequence"/>
</dbReference>
<dbReference type="HOGENOM" id="CLU_636690_0_0_1"/>
<dbReference type="PANTHER" id="PTHR11567">
    <property type="entry name" value="ACID PHOSPHATASE-RELATED"/>
    <property type="match status" value="1"/>
</dbReference>
<dbReference type="InterPro" id="IPR029033">
    <property type="entry name" value="His_PPase_superfam"/>
</dbReference>
<name>T1KHZ1_TETUR</name>
<evidence type="ECO:0000313" key="4">
    <source>
        <dbReference type="EnsemblMetazoa" id="tetur11g06140.1"/>
    </source>
</evidence>
<evidence type="ECO:0008006" key="6">
    <source>
        <dbReference type="Google" id="ProtNLM"/>
    </source>
</evidence>
<reference evidence="4" key="2">
    <citation type="submission" date="2015-06" db="UniProtKB">
        <authorList>
            <consortium name="EnsemblMetazoa"/>
        </authorList>
    </citation>
    <scope>IDENTIFICATION</scope>
</reference>